<dbReference type="AlphaFoldDB" id="A0A0A9HF99"/>
<name>A0A0A9HF99_ARUDO</name>
<organism evidence="1">
    <name type="scientific">Arundo donax</name>
    <name type="common">Giant reed</name>
    <name type="synonym">Donax arundinaceus</name>
    <dbReference type="NCBI Taxonomy" id="35708"/>
    <lineage>
        <taxon>Eukaryota</taxon>
        <taxon>Viridiplantae</taxon>
        <taxon>Streptophyta</taxon>
        <taxon>Embryophyta</taxon>
        <taxon>Tracheophyta</taxon>
        <taxon>Spermatophyta</taxon>
        <taxon>Magnoliopsida</taxon>
        <taxon>Liliopsida</taxon>
        <taxon>Poales</taxon>
        <taxon>Poaceae</taxon>
        <taxon>PACMAD clade</taxon>
        <taxon>Arundinoideae</taxon>
        <taxon>Arundineae</taxon>
        <taxon>Arundo</taxon>
    </lineage>
</organism>
<evidence type="ECO:0000313" key="1">
    <source>
        <dbReference type="EMBL" id="JAE33516.1"/>
    </source>
</evidence>
<proteinExistence type="predicted"/>
<dbReference type="EMBL" id="GBRH01164380">
    <property type="protein sequence ID" value="JAE33516.1"/>
    <property type="molecule type" value="Transcribed_RNA"/>
</dbReference>
<reference evidence="1" key="2">
    <citation type="journal article" date="2015" name="Data Brief">
        <title>Shoot transcriptome of the giant reed, Arundo donax.</title>
        <authorList>
            <person name="Barrero R.A."/>
            <person name="Guerrero F.D."/>
            <person name="Moolhuijzen P."/>
            <person name="Goolsby J.A."/>
            <person name="Tidwell J."/>
            <person name="Bellgard S.E."/>
            <person name="Bellgard M.I."/>
        </authorList>
    </citation>
    <scope>NUCLEOTIDE SEQUENCE</scope>
    <source>
        <tissue evidence="1">Shoot tissue taken approximately 20 cm above the soil surface</tissue>
    </source>
</reference>
<accession>A0A0A9HF99</accession>
<protein>
    <submittedName>
        <fullName evidence="1">Uncharacterized protein</fullName>
    </submittedName>
</protein>
<reference evidence="1" key="1">
    <citation type="submission" date="2014-09" db="EMBL/GenBank/DDBJ databases">
        <authorList>
            <person name="Magalhaes I.L.F."/>
            <person name="Oliveira U."/>
            <person name="Santos F.R."/>
            <person name="Vidigal T.H.D.A."/>
            <person name="Brescovit A.D."/>
            <person name="Santos A.J."/>
        </authorList>
    </citation>
    <scope>NUCLEOTIDE SEQUENCE</scope>
    <source>
        <tissue evidence="1">Shoot tissue taken approximately 20 cm above the soil surface</tissue>
    </source>
</reference>
<sequence>MLLSIISLHAITRKLELIVVLQGQLHPFVFATLIVKYLD</sequence>